<dbReference type="AlphaFoldDB" id="A0A1R0XDV6"/>
<evidence type="ECO:0000313" key="2">
    <source>
        <dbReference type="Proteomes" id="UP000187465"/>
    </source>
</evidence>
<proteinExistence type="predicted"/>
<dbReference type="RefSeq" id="WP_036689470.1">
    <property type="nucleotide sequence ID" value="NZ_MKQP01000014.1"/>
</dbReference>
<name>A0A1R0XDV6_9BACL</name>
<comment type="caution">
    <text evidence="1">The sequence shown here is derived from an EMBL/GenBank/DDBJ whole genome shotgun (WGS) entry which is preliminary data.</text>
</comment>
<dbReference type="EMBL" id="MKQP01000014">
    <property type="protein sequence ID" value="OMD33226.1"/>
    <property type="molecule type" value="Genomic_DNA"/>
</dbReference>
<dbReference type="Proteomes" id="UP000187465">
    <property type="component" value="Unassembled WGS sequence"/>
</dbReference>
<sequence>MNSAELWRQIIERAQNQAFEIHTVPQNKREPLWFRVSSDGNHLIISQAGDHVPSSTLKVPRIISFQEFDKIYPYYDLRRKGESISQEVGRKSMNTAYIYGLIADVLDEHSRE</sequence>
<organism evidence="1 2">
    <name type="scientific">Paenibacillus odorifer</name>
    <dbReference type="NCBI Taxonomy" id="189426"/>
    <lineage>
        <taxon>Bacteria</taxon>
        <taxon>Bacillati</taxon>
        <taxon>Bacillota</taxon>
        <taxon>Bacilli</taxon>
        <taxon>Bacillales</taxon>
        <taxon>Paenibacillaceae</taxon>
        <taxon>Paenibacillus</taxon>
    </lineage>
</organism>
<evidence type="ECO:0000313" key="1">
    <source>
        <dbReference type="EMBL" id="OMD33226.1"/>
    </source>
</evidence>
<gene>
    <name evidence="1" type="ORF">BJP51_12760</name>
</gene>
<accession>A0A1R0XDV6</accession>
<reference evidence="1 2" key="1">
    <citation type="submission" date="2016-10" db="EMBL/GenBank/DDBJ databases">
        <title>Paenibacillus species isolates.</title>
        <authorList>
            <person name="Beno S.M."/>
        </authorList>
    </citation>
    <scope>NUCLEOTIDE SEQUENCE [LARGE SCALE GENOMIC DNA]</scope>
    <source>
        <strain evidence="1 2">FSL H7-0604</strain>
    </source>
</reference>
<protein>
    <submittedName>
        <fullName evidence="1">Uncharacterized protein</fullName>
    </submittedName>
</protein>